<dbReference type="GO" id="GO:0000160">
    <property type="term" value="P:phosphorelay signal transduction system"/>
    <property type="evidence" value="ECO:0007669"/>
    <property type="project" value="UniProtKB-KW"/>
</dbReference>
<keyword evidence="4" id="KW-0547">Nucleotide-binding</keyword>
<dbReference type="Pfam" id="PF02518">
    <property type="entry name" value="HATPase_c"/>
    <property type="match status" value="1"/>
</dbReference>
<dbReference type="InterPro" id="IPR004358">
    <property type="entry name" value="Sig_transdc_His_kin-like_C"/>
</dbReference>
<keyword evidence="7" id="KW-0902">Two-component regulatory system</keyword>
<evidence type="ECO:0000313" key="11">
    <source>
        <dbReference type="EMBL" id="MBB6690478.1"/>
    </source>
</evidence>
<organism evidence="11 12">
    <name type="scientific">Cohnella xylanilytica</name>
    <dbReference type="NCBI Taxonomy" id="557555"/>
    <lineage>
        <taxon>Bacteria</taxon>
        <taxon>Bacillati</taxon>
        <taxon>Bacillota</taxon>
        <taxon>Bacilli</taxon>
        <taxon>Bacillales</taxon>
        <taxon>Paenibacillaceae</taxon>
        <taxon>Cohnella</taxon>
    </lineage>
</organism>
<keyword evidence="12" id="KW-1185">Reference proteome</keyword>
<dbReference type="GO" id="GO:0004673">
    <property type="term" value="F:protein histidine kinase activity"/>
    <property type="evidence" value="ECO:0007669"/>
    <property type="project" value="UniProtKB-EC"/>
</dbReference>
<dbReference type="EMBL" id="JACJVR010000011">
    <property type="protein sequence ID" value="MBB6690478.1"/>
    <property type="molecule type" value="Genomic_DNA"/>
</dbReference>
<feature type="transmembrane region" description="Helical" evidence="9">
    <location>
        <begin position="68"/>
        <end position="90"/>
    </location>
</feature>
<keyword evidence="9" id="KW-0812">Transmembrane</keyword>
<dbReference type="InterPro" id="IPR036890">
    <property type="entry name" value="HATPase_C_sf"/>
</dbReference>
<keyword evidence="3" id="KW-0808">Transferase</keyword>
<evidence type="ECO:0000256" key="5">
    <source>
        <dbReference type="ARBA" id="ARBA00022777"/>
    </source>
</evidence>
<evidence type="ECO:0000256" key="8">
    <source>
        <dbReference type="SAM" id="MobiDB-lite"/>
    </source>
</evidence>
<dbReference type="InterPro" id="IPR005467">
    <property type="entry name" value="His_kinase_dom"/>
</dbReference>
<dbReference type="SMART" id="SM00387">
    <property type="entry name" value="HATPase_c"/>
    <property type="match status" value="1"/>
</dbReference>
<evidence type="ECO:0000256" key="4">
    <source>
        <dbReference type="ARBA" id="ARBA00022741"/>
    </source>
</evidence>
<name>A0A841TTS2_9BACL</name>
<feature type="transmembrane region" description="Helical" evidence="9">
    <location>
        <begin position="128"/>
        <end position="150"/>
    </location>
</feature>
<evidence type="ECO:0000256" key="9">
    <source>
        <dbReference type="SAM" id="Phobius"/>
    </source>
</evidence>
<dbReference type="SUPFAM" id="SSF55874">
    <property type="entry name" value="ATPase domain of HSP90 chaperone/DNA topoisomerase II/histidine kinase"/>
    <property type="match status" value="1"/>
</dbReference>
<sequence>MLFVWIALWLVAAFLALADRRSADLKRLGAVSFFGGTGALAAVLDTRFIPHLESLGGYEGLERLLYRVQAACSVSSYYGVPYFFLLFAISFRGGKLPPKLRYTLPAALLLPIVYGLLFTPPYNERTPIAFGVAVWWAVPYMLAGAAIILWRRPRNAAWSPAYWVVCLAVLPPALIFAVMNYVLPSLGMLRMWVYNTWFVGLGVAVFVVGLFTYGFMGLRLLVDRRRLDSTLRAVTSGTAILNHAMKNDAGKIKLFGEKMKAYAEKTGQPELLADIETVLAASRHMQEMISRVHRRTEDLALRLADADPGELVRETAASFAPLLGDVRLRVDAPEGWRCRLDREQLREALSNLVSNALEAMKGRGELRIALRETKRELVIEVRDTGPGMDRKEAARALEPFFTTKGGGTNFGLGLPYAYHVMRKHGGSLHIAGKKGEGASVYLNLPKRSVRARFVGGTEAAVEAGKEASVERIGEGIGERGGDGRRQR</sequence>
<evidence type="ECO:0000256" key="2">
    <source>
        <dbReference type="ARBA" id="ARBA00012438"/>
    </source>
</evidence>
<dbReference type="PANTHER" id="PTHR43065">
    <property type="entry name" value="SENSOR HISTIDINE KINASE"/>
    <property type="match status" value="1"/>
</dbReference>
<keyword evidence="9" id="KW-0472">Membrane</keyword>
<feature type="transmembrane region" description="Helical" evidence="9">
    <location>
        <begin position="195"/>
        <end position="222"/>
    </location>
</feature>
<reference evidence="11 12" key="1">
    <citation type="submission" date="2020-08" db="EMBL/GenBank/DDBJ databases">
        <title>Cohnella phylogeny.</title>
        <authorList>
            <person name="Dunlap C."/>
        </authorList>
    </citation>
    <scope>NUCLEOTIDE SEQUENCE [LARGE SCALE GENOMIC DNA]</scope>
    <source>
        <strain evidence="11 12">DSM 25239</strain>
    </source>
</reference>
<protein>
    <recommendedName>
        <fullName evidence="2">histidine kinase</fullName>
        <ecNumber evidence="2">2.7.13.3</ecNumber>
    </recommendedName>
</protein>
<feature type="transmembrane region" description="Helical" evidence="9">
    <location>
        <begin position="102"/>
        <end position="122"/>
    </location>
</feature>
<dbReference type="RefSeq" id="WP_185134504.1">
    <property type="nucleotide sequence ID" value="NZ_JACJVR010000011.1"/>
</dbReference>
<feature type="domain" description="Histidine kinase" evidence="10">
    <location>
        <begin position="240"/>
        <end position="448"/>
    </location>
</feature>
<comment type="catalytic activity">
    <reaction evidence="1">
        <text>ATP + protein L-histidine = ADP + protein N-phospho-L-histidine.</text>
        <dbReference type="EC" id="2.7.13.3"/>
    </reaction>
</comment>
<keyword evidence="6 11" id="KW-0067">ATP-binding</keyword>
<dbReference type="PANTHER" id="PTHR43065:SF42">
    <property type="entry name" value="TWO-COMPONENT SENSOR PPRA"/>
    <property type="match status" value="1"/>
</dbReference>
<dbReference type="GO" id="GO:0005524">
    <property type="term" value="F:ATP binding"/>
    <property type="evidence" value="ECO:0007669"/>
    <property type="project" value="UniProtKB-KW"/>
</dbReference>
<comment type="caution">
    <text evidence="11">The sequence shown here is derived from an EMBL/GenBank/DDBJ whole genome shotgun (WGS) entry which is preliminary data.</text>
</comment>
<proteinExistence type="predicted"/>
<evidence type="ECO:0000259" key="10">
    <source>
        <dbReference type="PROSITE" id="PS50109"/>
    </source>
</evidence>
<evidence type="ECO:0000256" key="6">
    <source>
        <dbReference type="ARBA" id="ARBA00022840"/>
    </source>
</evidence>
<keyword evidence="5" id="KW-0418">Kinase</keyword>
<dbReference type="Gene3D" id="3.30.565.10">
    <property type="entry name" value="Histidine kinase-like ATPase, C-terminal domain"/>
    <property type="match status" value="1"/>
</dbReference>
<dbReference type="PRINTS" id="PR00344">
    <property type="entry name" value="BCTRLSENSOR"/>
</dbReference>
<dbReference type="InterPro" id="IPR003594">
    <property type="entry name" value="HATPase_dom"/>
</dbReference>
<dbReference type="Proteomes" id="UP000553776">
    <property type="component" value="Unassembled WGS sequence"/>
</dbReference>
<accession>A0A841TTS2</accession>
<evidence type="ECO:0000256" key="1">
    <source>
        <dbReference type="ARBA" id="ARBA00000085"/>
    </source>
</evidence>
<evidence type="ECO:0000256" key="3">
    <source>
        <dbReference type="ARBA" id="ARBA00022679"/>
    </source>
</evidence>
<gene>
    <name evidence="11" type="ORF">H7B90_03590</name>
</gene>
<feature type="transmembrane region" description="Helical" evidence="9">
    <location>
        <begin position="162"/>
        <end position="183"/>
    </location>
</feature>
<keyword evidence="9" id="KW-1133">Transmembrane helix</keyword>
<dbReference type="AlphaFoldDB" id="A0A841TTS2"/>
<dbReference type="PROSITE" id="PS50109">
    <property type="entry name" value="HIS_KIN"/>
    <property type="match status" value="1"/>
</dbReference>
<feature type="region of interest" description="Disordered" evidence="8">
    <location>
        <begin position="464"/>
        <end position="487"/>
    </location>
</feature>
<evidence type="ECO:0000313" key="12">
    <source>
        <dbReference type="Proteomes" id="UP000553776"/>
    </source>
</evidence>
<dbReference type="EC" id="2.7.13.3" evidence="2"/>
<evidence type="ECO:0000256" key="7">
    <source>
        <dbReference type="ARBA" id="ARBA00023012"/>
    </source>
</evidence>